<dbReference type="Proteomes" id="UP000799640">
    <property type="component" value="Unassembled WGS sequence"/>
</dbReference>
<name>A0A6G1HS70_9PEZI</name>
<feature type="region of interest" description="Disordered" evidence="1">
    <location>
        <begin position="39"/>
        <end position="161"/>
    </location>
</feature>
<feature type="compositionally biased region" description="Pro residues" evidence="1">
    <location>
        <begin position="48"/>
        <end position="62"/>
    </location>
</feature>
<sequence length="161" mass="17524">MTFSGSPWPIVPLHVSPPPQPRCRYNVQLTVQLTVQYPHHPSQNRQTPPLPQAKPRVIPRPPIHNNALPSRTVHTRFKPPSHTSTCAVEMNLPPQPTAVPGARVRSHHTSSTALPPRPAPVSCARPSRIRRVRRGARGVTGVQPRASTESAVGVADFTSGP</sequence>
<proteinExistence type="predicted"/>
<organism evidence="2 3">
    <name type="scientific">Trichodelitschia bisporula</name>
    <dbReference type="NCBI Taxonomy" id="703511"/>
    <lineage>
        <taxon>Eukaryota</taxon>
        <taxon>Fungi</taxon>
        <taxon>Dikarya</taxon>
        <taxon>Ascomycota</taxon>
        <taxon>Pezizomycotina</taxon>
        <taxon>Dothideomycetes</taxon>
        <taxon>Dothideomycetes incertae sedis</taxon>
        <taxon>Phaeotrichales</taxon>
        <taxon>Phaeotrichaceae</taxon>
        <taxon>Trichodelitschia</taxon>
    </lineage>
</organism>
<evidence type="ECO:0000313" key="3">
    <source>
        <dbReference type="Proteomes" id="UP000799640"/>
    </source>
</evidence>
<keyword evidence="3" id="KW-1185">Reference proteome</keyword>
<accession>A0A6G1HS70</accession>
<evidence type="ECO:0000313" key="2">
    <source>
        <dbReference type="EMBL" id="KAF2398687.1"/>
    </source>
</evidence>
<evidence type="ECO:0000256" key="1">
    <source>
        <dbReference type="SAM" id="MobiDB-lite"/>
    </source>
</evidence>
<reference evidence="2" key="1">
    <citation type="journal article" date="2020" name="Stud. Mycol.">
        <title>101 Dothideomycetes genomes: a test case for predicting lifestyles and emergence of pathogens.</title>
        <authorList>
            <person name="Haridas S."/>
            <person name="Albert R."/>
            <person name="Binder M."/>
            <person name="Bloem J."/>
            <person name="Labutti K."/>
            <person name="Salamov A."/>
            <person name="Andreopoulos B."/>
            <person name="Baker S."/>
            <person name="Barry K."/>
            <person name="Bills G."/>
            <person name="Bluhm B."/>
            <person name="Cannon C."/>
            <person name="Castanera R."/>
            <person name="Culley D."/>
            <person name="Daum C."/>
            <person name="Ezra D."/>
            <person name="Gonzalez J."/>
            <person name="Henrissat B."/>
            <person name="Kuo A."/>
            <person name="Liang C."/>
            <person name="Lipzen A."/>
            <person name="Lutzoni F."/>
            <person name="Magnuson J."/>
            <person name="Mondo S."/>
            <person name="Nolan M."/>
            <person name="Ohm R."/>
            <person name="Pangilinan J."/>
            <person name="Park H.-J."/>
            <person name="Ramirez L."/>
            <person name="Alfaro M."/>
            <person name="Sun H."/>
            <person name="Tritt A."/>
            <person name="Yoshinaga Y."/>
            <person name="Zwiers L.-H."/>
            <person name="Turgeon B."/>
            <person name="Goodwin S."/>
            <person name="Spatafora J."/>
            <person name="Crous P."/>
            <person name="Grigoriev I."/>
        </authorList>
    </citation>
    <scope>NUCLEOTIDE SEQUENCE</scope>
    <source>
        <strain evidence="2">CBS 262.69</strain>
    </source>
</reference>
<protein>
    <submittedName>
        <fullName evidence="2">Uncharacterized protein</fullName>
    </submittedName>
</protein>
<dbReference type="AlphaFoldDB" id="A0A6G1HS70"/>
<gene>
    <name evidence="2" type="ORF">EJ06DRAFT_88592</name>
</gene>
<feature type="compositionally biased region" description="Basic residues" evidence="1">
    <location>
        <begin position="127"/>
        <end position="136"/>
    </location>
</feature>
<dbReference type="EMBL" id="ML996699">
    <property type="protein sequence ID" value="KAF2398687.1"/>
    <property type="molecule type" value="Genomic_DNA"/>
</dbReference>